<dbReference type="InterPro" id="IPR035959">
    <property type="entry name" value="RutC-like_sf"/>
</dbReference>
<comment type="similarity">
    <text evidence="1">Belongs to the RutC family.</text>
</comment>
<dbReference type="CDD" id="cd00448">
    <property type="entry name" value="YjgF_YER057c_UK114_family"/>
    <property type="match status" value="1"/>
</dbReference>
<dbReference type="SUPFAM" id="SSF55298">
    <property type="entry name" value="YjgF-like"/>
    <property type="match status" value="1"/>
</dbReference>
<dbReference type="GO" id="GO:0005829">
    <property type="term" value="C:cytosol"/>
    <property type="evidence" value="ECO:0007669"/>
    <property type="project" value="TreeGrafter"/>
</dbReference>
<evidence type="ECO:0000256" key="1">
    <source>
        <dbReference type="ARBA" id="ARBA00010552"/>
    </source>
</evidence>
<dbReference type="NCBIfam" id="TIGR00004">
    <property type="entry name" value="Rid family detoxifying hydrolase"/>
    <property type="match status" value="1"/>
</dbReference>
<dbReference type="PANTHER" id="PTHR11803">
    <property type="entry name" value="2-IMINOBUTANOATE/2-IMINOPROPANOATE DEAMINASE RIDA"/>
    <property type="match status" value="1"/>
</dbReference>
<organism evidence="2 3">
    <name type="scientific">Blautia argi</name>
    <dbReference type="NCBI Taxonomy" id="1912897"/>
    <lineage>
        <taxon>Bacteria</taxon>
        <taxon>Bacillati</taxon>
        <taxon>Bacillota</taxon>
        <taxon>Clostridia</taxon>
        <taxon>Lachnospirales</taxon>
        <taxon>Lachnospiraceae</taxon>
        <taxon>Blautia</taxon>
    </lineage>
</organism>
<dbReference type="GO" id="GO:0019239">
    <property type="term" value="F:deaminase activity"/>
    <property type="evidence" value="ECO:0007669"/>
    <property type="project" value="TreeGrafter"/>
</dbReference>
<dbReference type="OrthoDB" id="9803101at2"/>
<dbReference type="KEGG" id="blau:DQQ01_11710"/>
<dbReference type="EMBL" id="CP030280">
    <property type="protein sequence ID" value="AWY98703.1"/>
    <property type="molecule type" value="Genomic_DNA"/>
</dbReference>
<dbReference type="AlphaFoldDB" id="A0A2Z4UCA5"/>
<dbReference type="FunFam" id="3.30.1330.40:FF:000001">
    <property type="entry name" value="L-PSP family endoribonuclease"/>
    <property type="match status" value="1"/>
</dbReference>
<dbReference type="PANTHER" id="PTHR11803:SF59">
    <property type="entry name" value="ENDORIBONUCLEASE"/>
    <property type="match status" value="1"/>
</dbReference>
<sequence>MKVISTEKAPAAIGPYSQAMTVSSMIFTSGQIPLNPRTGEIVGETIAEQAEQVMKNLGEVLKAAGSSYEKAVKTTCFLADMGDFAAFNEVYGKYFTGKPARSCVAVKTLPKNVLCEVEVIAEA</sequence>
<evidence type="ECO:0000313" key="2">
    <source>
        <dbReference type="EMBL" id="AWY98703.1"/>
    </source>
</evidence>
<name>A0A2Z4UCA5_9FIRM</name>
<protein>
    <submittedName>
        <fullName evidence="2">Regulator</fullName>
    </submittedName>
</protein>
<keyword evidence="3" id="KW-1185">Reference proteome</keyword>
<proteinExistence type="inferred from homology"/>
<evidence type="ECO:0000313" key="3">
    <source>
        <dbReference type="Proteomes" id="UP000250003"/>
    </source>
</evidence>
<dbReference type="InterPro" id="IPR006175">
    <property type="entry name" value="YjgF/YER057c/UK114"/>
</dbReference>
<dbReference type="Gene3D" id="3.30.1330.40">
    <property type="entry name" value="RutC-like"/>
    <property type="match status" value="1"/>
</dbReference>
<accession>A0A2Z4UCA5</accession>
<dbReference type="RefSeq" id="WP_111920189.1">
    <property type="nucleotide sequence ID" value="NZ_CAUWHR010000008.1"/>
</dbReference>
<dbReference type="Proteomes" id="UP000250003">
    <property type="component" value="Chromosome"/>
</dbReference>
<dbReference type="InterPro" id="IPR006056">
    <property type="entry name" value="RidA"/>
</dbReference>
<gene>
    <name evidence="2" type="ORF">DQQ01_11710</name>
</gene>
<dbReference type="Pfam" id="PF01042">
    <property type="entry name" value="Ribonuc_L-PSP"/>
    <property type="match status" value="1"/>
</dbReference>
<reference evidence="3" key="1">
    <citation type="submission" date="2018-06" db="EMBL/GenBank/DDBJ databases">
        <title>Description of Blautia argi sp. nov., a new anaerobic isolated from dog feces.</title>
        <authorList>
            <person name="Chang Y.-H."/>
            <person name="Paek J."/>
            <person name="Shin Y."/>
        </authorList>
    </citation>
    <scope>NUCLEOTIDE SEQUENCE [LARGE SCALE GENOMIC DNA]</scope>
    <source>
        <strain evidence="3">KCTC 15426</strain>
    </source>
</reference>